<reference evidence="1" key="2">
    <citation type="submission" date="2025-03" db="EMBL/GenBank/DDBJ databases">
        <authorList>
            <consortium name="ELIXIR-Norway"/>
            <consortium name="Elixir Norway"/>
        </authorList>
    </citation>
    <scope>NUCLEOTIDE SEQUENCE</scope>
</reference>
<sequence length="318" mass="33888">MGGWRGRGRGRRAEQQLQSPGGRVLEPKGAVARIPHHLPRREWELGPGQSRAQPSAGPRRGRGRGPAPAPRPFPSRLPLPPKRSWAGPDPPAQEGCRADSSSPRLLATGCGPTAAGGRKTRLRAESGAVPPPFRPNAGGLLLRSTASRDRERGLRCSQPREAGPRAAAAPRGRSGESRGSRAGGAPCTPRALRCSGRSRRSSLLARLPPPPPPERPPHPLLPPPPRPPRRSGLGSQRRAAASAPDPAAAPASAPRRHPQARPREPPFTVGGPVPLPHLKFSLRPLPPWRLEPHPARGPFARPGWHAGLLRPLLGFLRP</sequence>
<evidence type="ECO:0000313" key="1">
    <source>
        <dbReference type="EMBL" id="CAN0527302.1"/>
    </source>
</evidence>
<dbReference type="Proteomes" id="UP001162501">
    <property type="component" value="Chromosome 5"/>
</dbReference>
<dbReference type="EMBL" id="OX596089">
    <property type="protein sequence ID" value="CAN0527302.1"/>
    <property type="molecule type" value="Genomic_DNA"/>
</dbReference>
<accession>A0AC59ZX86</accession>
<evidence type="ECO:0000313" key="2">
    <source>
        <dbReference type="Proteomes" id="UP001162501"/>
    </source>
</evidence>
<protein>
    <submittedName>
        <fullName evidence="1">Uncharacterized protein</fullName>
    </submittedName>
</protein>
<proteinExistence type="predicted"/>
<gene>
    <name evidence="1" type="ORF">MRATA1EN22A_LOCUS24229</name>
</gene>
<organism evidence="1 2">
    <name type="scientific">Rangifer tarandus platyrhynchus</name>
    <name type="common">Svalbard reindeer</name>
    <dbReference type="NCBI Taxonomy" id="3082113"/>
    <lineage>
        <taxon>Eukaryota</taxon>
        <taxon>Metazoa</taxon>
        <taxon>Chordata</taxon>
        <taxon>Craniata</taxon>
        <taxon>Vertebrata</taxon>
        <taxon>Euteleostomi</taxon>
        <taxon>Mammalia</taxon>
        <taxon>Eutheria</taxon>
        <taxon>Laurasiatheria</taxon>
        <taxon>Artiodactyla</taxon>
        <taxon>Ruminantia</taxon>
        <taxon>Pecora</taxon>
        <taxon>Cervidae</taxon>
        <taxon>Odocoileinae</taxon>
        <taxon>Rangifer</taxon>
    </lineage>
</organism>
<reference evidence="1" key="1">
    <citation type="submission" date="2023-05" db="EMBL/GenBank/DDBJ databases">
        <authorList>
            <consortium name="ELIXIR-Norway"/>
        </authorList>
    </citation>
    <scope>NUCLEOTIDE SEQUENCE</scope>
</reference>
<name>A0AC59ZX86_RANTA</name>